<feature type="domain" description="Tyrosinase copper-binding" evidence="4">
    <location>
        <begin position="241"/>
        <end position="252"/>
    </location>
</feature>
<evidence type="ECO:0000259" key="3">
    <source>
        <dbReference type="PROSITE" id="PS00497"/>
    </source>
</evidence>
<evidence type="ECO:0000256" key="2">
    <source>
        <dbReference type="ARBA" id="ARBA00023008"/>
    </source>
</evidence>
<dbReference type="Proteomes" id="UP000048926">
    <property type="component" value="Unassembled WGS sequence"/>
</dbReference>
<dbReference type="Gene3D" id="1.10.1280.10">
    <property type="entry name" value="Di-copper center containing domain from catechol oxidase"/>
    <property type="match status" value="1"/>
</dbReference>
<dbReference type="InterPro" id="IPR050316">
    <property type="entry name" value="Tyrosinase/Hemocyanin"/>
</dbReference>
<keyword evidence="1" id="KW-0479">Metal-binding</keyword>
<dbReference type="InterPro" id="IPR002227">
    <property type="entry name" value="Tyrosinase_Cu-bd"/>
</dbReference>
<organism evidence="5 6">
    <name type="scientific">Roseibium aggregatum</name>
    <dbReference type="NCBI Taxonomy" id="187304"/>
    <lineage>
        <taxon>Bacteria</taxon>
        <taxon>Pseudomonadati</taxon>
        <taxon>Pseudomonadota</taxon>
        <taxon>Alphaproteobacteria</taxon>
        <taxon>Hyphomicrobiales</taxon>
        <taxon>Stappiaceae</taxon>
        <taxon>Roseibium</taxon>
    </lineage>
</organism>
<keyword evidence="2" id="KW-0186">Copper</keyword>
<dbReference type="GO" id="GO:0046872">
    <property type="term" value="F:metal ion binding"/>
    <property type="evidence" value="ECO:0007669"/>
    <property type="project" value="UniProtKB-KW"/>
</dbReference>
<evidence type="ECO:0000313" key="5">
    <source>
        <dbReference type="EMBL" id="CTQ42550.1"/>
    </source>
</evidence>
<dbReference type="PANTHER" id="PTHR11474">
    <property type="entry name" value="TYROSINASE FAMILY MEMBER"/>
    <property type="match status" value="1"/>
</dbReference>
<dbReference type="OrthoDB" id="2874181at2"/>
<evidence type="ECO:0000313" key="6">
    <source>
        <dbReference type="Proteomes" id="UP000048926"/>
    </source>
</evidence>
<reference evidence="6" key="1">
    <citation type="submission" date="2015-07" db="EMBL/GenBank/DDBJ databases">
        <authorList>
            <person name="Rodrigo-Torres Lidia"/>
            <person name="Arahal R.David."/>
        </authorList>
    </citation>
    <scope>NUCLEOTIDE SEQUENCE [LARGE SCALE GENOMIC DNA]</scope>
    <source>
        <strain evidence="6">CECT 4801</strain>
    </source>
</reference>
<dbReference type="SUPFAM" id="SSF48056">
    <property type="entry name" value="Di-copper centre-containing domain"/>
    <property type="match status" value="1"/>
</dbReference>
<dbReference type="EMBL" id="CXST01000001">
    <property type="protein sequence ID" value="CTQ42550.1"/>
    <property type="molecule type" value="Genomic_DNA"/>
</dbReference>
<dbReference type="InterPro" id="IPR057190">
    <property type="entry name" value="DUF7868"/>
</dbReference>
<dbReference type="STRING" id="187304.B0E33_25240"/>
<dbReference type="PROSITE" id="PS00498">
    <property type="entry name" value="TYROSINASE_2"/>
    <property type="match status" value="1"/>
</dbReference>
<sequence length="482" mass="51640">MAGIRKDIAKLGGPWSDTMLWYARAVGELRSRQLRDRTSWLYLAAIHGINPQGWIDQNIISPTTPAPNADEQRLMFNQCQHAGWFFLPWHRGYLHAFEAILADWIVSQGGPTTWALPYWNYLNGSDPASRDYPQEFLDSTIPGDNTPNPLANAFRGPAVKLGPQAWINVDISLDAQTTQTVYTSIPGTLGYGGPISGFDQQGNAYGAIESDPHNFVHVMVGGNVPPSPTGWMYDPDFAGLDPIFWVHHCNIDRLWAAWMTGGGNSQETSRPWLNGPFPRQFAMPDAQQNISIFTPEDTLPGAALAPVYDNLIDGTGITPTVGIAMATTPTGRGTSTLVGANDEVLQVTASPVTARVKLAAAPTAALAAAAPAAAERLYLNVEGVRGNSPSGVLSVRVVAPGIPDAEINETLVFFGLGKASSTDGSHAGNGLSSTVEITDKVAAMQARAGAAIQELEVSLVQPEGASSEITVDRISIYRLRVR</sequence>
<gene>
    <name evidence="5" type="primary">melC2</name>
    <name evidence="5" type="ORF">LAL4801_00981</name>
</gene>
<feature type="domain" description="Tyrosinase copper-binding" evidence="3">
    <location>
        <begin position="81"/>
        <end position="98"/>
    </location>
</feature>
<dbReference type="RefSeq" id="WP_055654572.1">
    <property type="nucleotide sequence ID" value="NZ_CXST01000001.1"/>
</dbReference>
<dbReference type="EC" id="1.14.18.1" evidence="5"/>
<evidence type="ECO:0000259" key="4">
    <source>
        <dbReference type="PROSITE" id="PS00498"/>
    </source>
</evidence>
<proteinExistence type="predicted"/>
<keyword evidence="6" id="KW-1185">Reference proteome</keyword>
<protein>
    <submittedName>
        <fullName evidence="5">Tyrosinase</fullName>
        <ecNumber evidence="5">1.14.18.1</ecNumber>
    </submittedName>
</protein>
<dbReference type="AlphaFoldDB" id="A0A0M6Y0M3"/>
<accession>A0A0M6Y0M3</accession>
<dbReference type="Pfam" id="PF25271">
    <property type="entry name" value="DUF7868"/>
    <property type="match status" value="1"/>
</dbReference>
<dbReference type="Pfam" id="PF00264">
    <property type="entry name" value="Tyrosinase"/>
    <property type="match status" value="1"/>
</dbReference>
<dbReference type="PANTHER" id="PTHR11474:SF76">
    <property type="entry name" value="SHKT DOMAIN-CONTAINING PROTEIN"/>
    <property type="match status" value="1"/>
</dbReference>
<dbReference type="PROSITE" id="PS00497">
    <property type="entry name" value="TYROSINASE_1"/>
    <property type="match status" value="1"/>
</dbReference>
<name>A0A0M6Y0M3_9HYPH</name>
<evidence type="ECO:0000256" key="1">
    <source>
        <dbReference type="ARBA" id="ARBA00022723"/>
    </source>
</evidence>
<keyword evidence="5" id="KW-0560">Oxidoreductase</keyword>
<dbReference type="PRINTS" id="PR00092">
    <property type="entry name" value="TYROSINASE"/>
</dbReference>
<dbReference type="GO" id="GO:0004503">
    <property type="term" value="F:tyrosinase activity"/>
    <property type="evidence" value="ECO:0007669"/>
    <property type="project" value="UniProtKB-EC"/>
</dbReference>
<dbReference type="InterPro" id="IPR008922">
    <property type="entry name" value="Di-copper_centre_dom_sf"/>
</dbReference>